<reference evidence="2" key="1">
    <citation type="submission" date="2017-06" db="EMBL/GenBank/DDBJ databases">
        <authorList>
            <person name="Varghese N."/>
            <person name="Submissions S."/>
        </authorList>
    </citation>
    <scope>NUCLEOTIDE SEQUENCE [LARGE SCALE GENOMIC DNA]</scope>
    <source>
        <strain evidence="2">DSM 11116</strain>
    </source>
</reference>
<accession>A0A212UHQ6</accession>
<proteinExistence type="predicted"/>
<dbReference type="EMBL" id="FYEW01000004">
    <property type="protein sequence ID" value="SNC77700.1"/>
    <property type="molecule type" value="Genomic_DNA"/>
</dbReference>
<dbReference type="Proteomes" id="UP000198131">
    <property type="component" value="Unassembled WGS sequence"/>
</dbReference>
<name>A0A212UHQ6_9BACT</name>
<protein>
    <submittedName>
        <fullName evidence="1">Uncharacterized protein</fullName>
    </submittedName>
</protein>
<evidence type="ECO:0000313" key="2">
    <source>
        <dbReference type="Proteomes" id="UP000198131"/>
    </source>
</evidence>
<dbReference type="AlphaFoldDB" id="A0A212UHQ6"/>
<keyword evidence="2" id="KW-1185">Reference proteome</keyword>
<gene>
    <name evidence="1" type="ORF">SAMN06265337_4301</name>
</gene>
<organism evidence="1 2">
    <name type="scientific">Hymenobacter gelipurpurascens</name>
    <dbReference type="NCBI Taxonomy" id="89968"/>
    <lineage>
        <taxon>Bacteria</taxon>
        <taxon>Pseudomonadati</taxon>
        <taxon>Bacteroidota</taxon>
        <taxon>Cytophagia</taxon>
        <taxon>Cytophagales</taxon>
        <taxon>Hymenobacteraceae</taxon>
        <taxon>Hymenobacter</taxon>
    </lineage>
</organism>
<evidence type="ECO:0000313" key="1">
    <source>
        <dbReference type="EMBL" id="SNC77700.1"/>
    </source>
</evidence>
<sequence>MKVKLALQLLRKEYLLARSRKLGVKNGRRQRFRRSSGDEVDLPGLGHIRCPLGNYSFSEIVLEAAYQAGIV</sequence>